<gene>
    <name evidence="8" type="ORF">Cni_G18574</name>
</gene>
<evidence type="ECO:0000256" key="2">
    <source>
        <dbReference type="ARBA" id="ARBA00023015"/>
    </source>
</evidence>
<accession>A0AAQ3KPY7</accession>
<evidence type="ECO:0000313" key="9">
    <source>
        <dbReference type="Proteomes" id="UP001327560"/>
    </source>
</evidence>
<dbReference type="PANTHER" id="PTHR31072:SF239">
    <property type="entry name" value="TRANSCRIPTION FACTOR TCP21-RELATED"/>
    <property type="match status" value="1"/>
</dbReference>
<sequence length="271" mass="27161">MSNHDGGGALEGQKPPPAAQQQQRQIVATAVGGNGAIAVKKPPSKDRHSKVDGRGRRIRMPIICAARVFQLTRELGHKSDGQTIEWLLRQAEPSIIAATGTGTTPASFSTASSLLRGAAGSSSSAAAVAPLSLPSPSSSSAPGTHLLSHPLAPAPFILGKRLRADNDSGGKEEAVAGGGGSGMGMGIGPAAGFWAVPARQDFGQVWSFATPEMVPVTLSGRFAGQPMGEASAARVGNYLPLAGHLNLLASLSGAPGATAAGAAAGTEDDAH</sequence>
<dbReference type="GO" id="GO:0003700">
    <property type="term" value="F:DNA-binding transcription factor activity"/>
    <property type="evidence" value="ECO:0007669"/>
    <property type="project" value="InterPro"/>
</dbReference>
<reference evidence="8 9" key="1">
    <citation type="submission" date="2023-10" db="EMBL/GenBank/DDBJ databases">
        <title>Chromosome-scale genome assembly provides insights into flower coloration mechanisms of Canna indica.</title>
        <authorList>
            <person name="Li C."/>
        </authorList>
    </citation>
    <scope>NUCLEOTIDE SEQUENCE [LARGE SCALE GENOMIC DNA]</scope>
    <source>
        <tissue evidence="8">Flower</tissue>
    </source>
</reference>
<dbReference type="PANTHER" id="PTHR31072">
    <property type="entry name" value="TRANSCRIPTION FACTOR TCP4-RELATED"/>
    <property type="match status" value="1"/>
</dbReference>
<dbReference type="AlphaFoldDB" id="A0AAQ3KPY7"/>
<feature type="compositionally biased region" description="Basic and acidic residues" evidence="6">
    <location>
        <begin position="43"/>
        <end position="55"/>
    </location>
</feature>
<keyword evidence="3" id="KW-0238">DNA-binding</keyword>
<organism evidence="8 9">
    <name type="scientific">Canna indica</name>
    <name type="common">Indian-shot</name>
    <dbReference type="NCBI Taxonomy" id="4628"/>
    <lineage>
        <taxon>Eukaryota</taxon>
        <taxon>Viridiplantae</taxon>
        <taxon>Streptophyta</taxon>
        <taxon>Embryophyta</taxon>
        <taxon>Tracheophyta</taxon>
        <taxon>Spermatophyta</taxon>
        <taxon>Magnoliopsida</taxon>
        <taxon>Liliopsida</taxon>
        <taxon>Zingiberales</taxon>
        <taxon>Cannaceae</taxon>
        <taxon>Canna</taxon>
    </lineage>
</organism>
<protein>
    <submittedName>
        <fullName evidence="8">Transcription factor TCP21-like</fullName>
    </submittedName>
</protein>
<evidence type="ECO:0000256" key="6">
    <source>
        <dbReference type="SAM" id="MobiDB-lite"/>
    </source>
</evidence>
<proteinExistence type="predicted"/>
<name>A0AAQ3KPY7_9LILI</name>
<dbReference type="Pfam" id="PF03634">
    <property type="entry name" value="TCP"/>
    <property type="match status" value="1"/>
</dbReference>
<comment type="subcellular location">
    <subcellularLocation>
        <location evidence="1">Nucleus</location>
    </subcellularLocation>
</comment>
<evidence type="ECO:0000256" key="4">
    <source>
        <dbReference type="ARBA" id="ARBA00023163"/>
    </source>
</evidence>
<keyword evidence="9" id="KW-1185">Reference proteome</keyword>
<dbReference type="Proteomes" id="UP001327560">
    <property type="component" value="Chromosome 6"/>
</dbReference>
<dbReference type="InterPro" id="IPR005333">
    <property type="entry name" value="Transcription_factor_TCP"/>
</dbReference>
<keyword evidence="2" id="KW-0805">Transcription regulation</keyword>
<evidence type="ECO:0000256" key="3">
    <source>
        <dbReference type="ARBA" id="ARBA00023125"/>
    </source>
</evidence>
<keyword evidence="4" id="KW-0804">Transcription</keyword>
<evidence type="ECO:0000313" key="8">
    <source>
        <dbReference type="EMBL" id="WOL09821.1"/>
    </source>
</evidence>
<feature type="domain" description="TCP" evidence="7">
    <location>
        <begin position="44"/>
        <end position="98"/>
    </location>
</feature>
<feature type="compositionally biased region" description="Gly residues" evidence="6">
    <location>
        <begin position="1"/>
        <end position="10"/>
    </location>
</feature>
<dbReference type="PROSITE" id="PS51369">
    <property type="entry name" value="TCP"/>
    <property type="match status" value="1"/>
</dbReference>
<dbReference type="InterPro" id="IPR017887">
    <property type="entry name" value="TF_TCP_subgr"/>
</dbReference>
<evidence type="ECO:0000256" key="1">
    <source>
        <dbReference type="ARBA" id="ARBA00004123"/>
    </source>
</evidence>
<keyword evidence="5" id="KW-0539">Nucleus</keyword>
<feature type="region of interest" description="Disordered" evidence="6">
    <location>
        <begin position="1"/>
        <end position="55"/>
    </location>
</feature>
<dbReference type="GO" id="GO:0005634">
    <property type="term" value="C:nucleus"/>
    <property type="evidence" value="ECO:0007669"/>
    <property type="project" value="UniProtKB-SubCell"/>
</dbReference>
<dbReference type="EMBL" id="CP136895">
    <property type="protein sequence ID" value="WOL09821.1"/>
    <property type="molecule type" value="Genomic_DNA"/>
</dbReference>
<evidence type="ECO:0000256" key="5">
    <source>
        <dbReference type="ARBA" id="ARBA00023242"/>
    </source>
</evidence>
<dbReference type="GO" id="GO:0043565">
    <property type="term" value="F:sequence-specific DNA binding"/>
    <property type="evidence" value="ECO:0007669"/>
    <property type="project" value="TreeGrafter"/>
</dbReference>
<evidence type="ECO:0000259" key="7">
    <source>
        <dbReference type="PROSITE" id="PS51369"/>
    </source>
</evidence>